<accession>A0A0K8RBF1</accession>
<reference evidence="1" key="1">
    <citation type="submission" date="2012-12" db="EMBL/GenBank/DDBJ databases">
        <title>Identification and characterization of a phenylalanine ammonia-lyase gene family in Isatis indigotica Fort.</title>
        <authorList>
            <person name="Liu Q."/>
            <person name="Chen J."/>
            <person name="Zhou X."/>
            <person name="Di P."/>
            <person name="Xiao Y."/>
            <person name="Xuan H."/>
            <person name="Zhang L."/>
            <person name="Chen W."/>
        </authorList>
    </citation>
    <scope>NUCLEOTIDE SEQUENCE</scope>
    <source>
        <tissue evidence="1">Salivary gland</tissue>
    </source>
</reference>
<dbReference type="AlphaFoldDB" id="A0A0K8RBF1"/>
<dbReference type="EMBL" id="GADI01005994">
    <property type="protein sequence ID" value="JAA67814.1"/>
    <property type="molecule type" value="mRNA"/>
</dbReference>
<organism evidence="1">
    <name type="scientific">Ixodes ricinus</name>
    <name type="common">Common tick</name>
    <name type="synonym">Acarus ricinus</name>
    <dbReference type="NCBI Taxonomy" id="34613"/>
    <lineage>
        <taxon>Eukaryota</taxon>
        <taxon>Metazoa</taxon>
        <taxon>Ecdysozoa</taxon>
        <taxon>Arthropoda</taxon>
        <taxon>Chelicerata</taxon>
        <taxon>Arachnida</taxon>
        <taxon>Acari</taxon>
        <taxon>Parasitiformes</taxon>
        <taxon>Ixodida</taxon>
        <taxon>Ixodoidea</taxon>
        <taxon>Ixodidae</taxon>
        <taxon>Ixodinae</taxon>
        <taxon>Ixodes</taxon>
    </lineage>
</organism>
<evidence type="ECO:0000313" key="1">
    <source>
        <dbReference type="EMBL" id="JAA67814.1"/>
    </source>
</evidence>
<proteinExistence type="evidence at transcript level"/>
<dbReference type="PANTHER" id="PTHR45913">
    <property type="entry name" value="EPM2A-INTERACTING PROTEIN 1"/>
    <property type="match status" value="1"/>
</dbReference>
<dbReference type="PANTHER" id="PTHR45913:SF11">
    <property type="entry name" value="EPM2A-INTERACTING PROTEIN 1"/>
    <property type="match status" value="1"/>
</dbReference>
<sequence>MSDAITAFQRKLHLWKSQVDKDDLAHFPVCQSISASFPGAFSCTPLATKLSRLIDEFDQRFSDFRRQRSNFAIFANPFTIDVDSAPYNLQLELIDIQSDSCLRAKFEDVKIEVLLLCAASRFDATAPTSRCPYSVTVWEHLSVRTHIFNNESKQD</sequence>
<protein>
    <submittedName>
        <fullName evidence="1">Putative hat aebuster1 orf1-h 1e-40-j 4</fullName>
    </submittedName>
</protein>
<name>A0A0K8RBF1_IXORI</name>